<keyword evidence="1" id="KW-0472">Membrane</keyword>
<evidence type="ECO:0000313" key="3">
    <source>
        <dbReference type="Proteomes" id="UP000663929"/>
    </source>
</evidence>
<proteinExistence type="predicted"/>
<dbReference type="AlphaFoldDB" id="A0A8A4TNE6"/>
<reference evidence="2" key="1">
    <citation type="submission" date="2021-03" db="EMBL/GenBank/DDBJ databases">
        <title>Acanthopleuribacteraceae sp. M133.</title>
        <authorList>
            <person name="Wang G."/>
        </authorList>
    </citation>
    <scope>NUCLEOTIDE SEQUENCE</scope>
    <source>
        <strain evidence="2">M133</strain>
    </source>
</reference>
<dbReference type="KEGG" id="scor:J3U87_03490"/>
<organism evidence="2 3">
    <name type="scientific">Sulfidibacter corallicola</name>
    <dbReference type="NCBI Taxonomy" id="2818388"/>
    <lineage>
        <taxon>Bacteria</taxon>
        <taxon>Pseudomonadati</taxon>
        <taxon>Acidobacteriota</taxon>
        <taxon>Holophagae</taxon>
        <taxon>Acanthopleuribacterales</taxon>
        <taxon>Acanthopleuribacteraceae</taxon>
        <taxon>Sulfidibacter</taxon>
    </lineage>
</organism>
<dbReference type="RefSeq" id="WP_237381639.1">
    <property type="nucleotide sequence ID" value="NZ_CP071793.1"/>
</dbReference>
<sequence length="91" mass="10250">MSVAQSLPPIVETQDQLEKALQQSPQDKQQQLQSVLQAFDRQKPMMIQNETADMKKELFQLLVLVIAAGVTLVGIGVLGKFAWDWLSNHLF</sequence>
<keyword evidence="3" id="KW-1185">Reference proteome</keyword>
<feature type="transmembrane region" description="Helical" evidence="1">
    <location>
        <begin position="61"/>
        <end position="83"/>
    </location>
</feature>
<evidence type="ECO:0000313" key="2">
    <source>
        <dbReference type="EMBL" id="QTD51509.1"/>
    </source>
</evidence>
<keyword evidence="1" id="KW-0812">Transmembrane</keyword>
<keyword evidence="1" id="KW-1133">Transmembrane helix</keyword>
<accession>A0A8A4TNE6</accession>
<protein>
    <submittedName>
        <fullName evidence="2">Uncharacterized protein</fullName>
    </submittedName>
</protein>
<dbReference type="EMBL" id="CP071793">
    <property type="protein sequence ID" value="QTD51509.1"/>
    <property type="molecule type" value="Genomic_DNA"/>
</dbReference>
<dbReference type="Proteomes" id="UP000663929">
    <property type="component" value="Chromosome"/>
</dbReference>
<gene>
    <name evidence="2" type="ORF">J3U87_03490</name>
</gene>
<evidence type="ECO:0000256" key="1">
    <source>
        <dbReference type="SAM" id="Phobius"/>
    </source>
</evidence>
<name>A0A8A4TNE6_SULCO</name>